<name>A0AAW1I8Y8_POPJA</name>
<keyword evidence="2" id="KW-1185">Reference proteome</keyword>
<gene>
    <name evidence="1" type="ORF">QE152_g38065</name>
</gene>
<sequence length="133" mass="15963">MYPTCSHILFIKIGTRSTYSYIQGHSFNLIFDIIFILCTSKVKNLYLNQKKMLKKQIYCHWMNRNANGIEWDQMKMEETLKNCTDEYRHNDNTGHYDIIDDASKWETVHQKTRTAMWNKENEETKNEGMARQI</sequence>
<protein>
    <submittedName>
        <fullName evidence="1">Uncharacterized protein</fullName>
    </submittedName>
</protein>
<dbReference type="EMBL" id="JASPKY010000778">
    <property type="protein sequence ID" value="KAK9685408.1"/>
    <property type="molecule type" value="Genomic_DNA"/>
</dbReference>
<proteinExistence type="predicted"/>
<evidence type="ECO:0000313" key="1">
    <source>
        <dbReference type="EMBL" id="KAK9685408.1"/>
    </source>
</evidence>
<dbReference type="AlphaFoldDB" id="A0AAW1I8Y8"/>
<reference evidence="1 2" key="1">
    <citation type="journal article" date="2024" name="BMC Genomics">
        <title>De novo assembly and annotation of Popillia japonica's genome with initial clues to its potential as an invasive pest.</title>
        <authorList>
            <person name="Cucini C."/>
            <person name="Boschi S."/>
            <person name="Funari R."/>
            <person name="Cardaioli E."/>
            <person name="Iannotti N."/>
            <person name="Marturano G."/>
            <person name="Paoli F."/>
            <person name="Bruttini M."/>
            <person name="Carapelli A."/>
            <person name="Frati F."/>
            <person name="Nardi F."/>
        </authorList>
    </citation>
    <scope>NUCLEOTIDE SEQUENCE [LARGE SCALE GENOMIC DNA]</scope>
    <source>
        <strain evidence="1">DMR45628</strain>
    </source>
</reference>
<organism evidence="1 2">
    <name type="scientific">Popillia japonica</name>
    <name type="common">Japanese beetle</name>
    <dbReference type="NCBI Taxonomy" id="7064"/>
    <lineage>
        <taxon>Eukaryota</taxon>
        <taxon>Metazoa</taxon>
        <taxon>Ecdysozoa</taxon>
        <taxon>Arthropoda</taxon>
        <taxon>Hexapoda</taxon>
        <taxon>Insecta</taxon>
        <taxon>Pterygota</taxon>
        <taxon>Neoptera</taxon>
        <taxon>Endopterygota</taxon>
        <taxon>Coleoptera</taxon>
        <taxon>Polyphaga</taxon>
        <taxon>Scarabaeiformia</taxon>
        <taxon>Scarabaeidae</taxon>
        <taxon>Rutelinae</taxon>
        <taxon>Popillia</taxon>
    </lineage>
</organism>
<accession>A0AAW1I8Y8</accession>
<evidence type="ECO:0000313" key="2">
    <source>
        <dbReference type="Proteomes" id="UP001458880"/>
    </source>
</evidence>
<dbReference type="Proteomes" id="UP001458880">
    <property type="component" value="Unassembled WGS sequence"/>
</dbReference>
<comment type="caution">
    <text evidence="1">The sequence shown here is derived from an EMBL/GenBank/DDBJ whole genome shotgun (WGS) entry which is preliminary data.</text>
</comment>